<evidence type="ECO:0000313" key="2">
    <source>
        <dbReference type="Proteomes" id="UP001054945"/>
    </source>
</evidence>
<reference evidence="1 2" key="1">
    <citation type="submission" date="2021-06" db="EMBL/GenBank/DDBJ databases">
        <title>Caerostris extrusa draft genome.</title>
        <authorList>
            <person name="Kono N."/>
            <person name="Arakawa K."/>
        </authorList>
    </citation>
    <scope>NUCLEOTIDE SEQUENCE [LARGE SCALE GENOMIC DNA]</scope>
</reference>
<name>A0AAV4RNS9_CAEEX</name>
<proteinExistence type="predicted"/>
<gene>
    <name evidence="1" type="ORF">CEXT_635761</name>
</gene>
<dbReference type="AlphaFoldDB" id="A0AAV4RNS9"/>
<dbReference type="EMBL" id="BPLR01008147">
    <property type="protein sequence ID" value="GIY22446.1"/>
    <property type="molecule type" value="Genomic_DNA"/>
</dbReference>
<protein>
    <submittedName>
        <fullName evidence="1">Uncharacterized protein</fullName>
    </submittedName>
</protein>
<comment type="caution">
    <text evidence="1">The sequence shown here is derived from an EMBL/GenBank/DDBJ whole genome shotgun (WGS) entry which is preliminary data.</text>
</comment>
<organism evidence="1 2">
    <name type="scientific">Caerostris extrusa</name>
    <name type="common">Bark spider</name>
    <name type="synonym">Caerostris bankana</name>
    <dbReference type="NCBI Taxonomy" id="172846"/>
    <lineage>
        <taxon>Eukaryota</taxon>
        <taxon>Metazoa</taxon>
        <taxon>Ecdysozoa</taxon>
        <taxon>Arthropoda</taxon>
        <taxon>Chelicerata</taxon>
        <taxon>Arachnida</taxon>
        <taxon>Araneae</taxon>
        <taxon>Araneomorphae</taxon>
        <taxon>Entelegynae</taxon>
        <taxon>Araneoidea</taxon>
        <taxon>Araneidae</taxon>
        <taxon>Caerostris</taxon>
    </lineage>
</organism>
<sequence>MRLGAMWGWFYSAVFRSPKVACPDSVEDEASESISSVKASLPGFDLTHYLSKRGLGCQTLLMTPIPTNWKQMRVLEGVS</sequence>
<dbReference type="Proteomes" id="UP001054945">
    <property type="component" value="Unassembled WGS sequence"/>
</dbReference>
<evidence type="ECO:0000313" key="1">
    <source>
        <dbReference type="EMBL" id="GIY22446.1"/>
    </source>
</evidence>
<accession>A0AAV4RNS9</accession>
<keyword evidence="2" id="KW-1185">Reference proteome</keyword>